<dbReference type="Gene3D" id="3.10.310.70">
    <property type="match status" value="1"/>
</dbReference>
<dbReference type="EMBL" id="CP060714">
    <property type="protein sequence ID" value="QNN55544.1"/>
    <property type="molecule type" value="Genomic_DNA"/>
</dbReference>
<feature type="domain" description="Amidohydrolase 3" evidence="1">
    <location>
        <begin position="97"/>
        <end position="580"/>
    </location>
</feature>
<dbReference type="Gene3D" id="2.30.40.10">
    <property type="entry name" value="Urease, subunit C, domain 1"/>
    <property type="match status" value="1"/>
</dbReference>
<keyword evidence="3" id="KW-1185">Reference proteome</keyword>
<dbReference type="InterPro" id="IPR013108">
    <property type="entry name" value="Amidohydro_3"/>
</dbReference>
<sequence length="585" mass="62469">MKKNIPARANTLPEHLPQYLLRLSAAALGAAVLLSGCGGSGNGLSAKDAAQIVYRNGDILTLDKDNTVVQAIGIKDGKIIASGSSATVDALVGPDTKVVDLKGKSLIPGFYDAHSHFVYTGTNARFETDLNSPPIGQVRSIDDMVALLQKKQAELGKDAWITGFGYDDTLLAERRHPTREDLDRVSTTQPVYVTHISGHMAVANSFALAKAGINASSTDPEGGMIGRDKQGQPDGFLAETAQGLVGNLKPGLTAAQVQEGIQAAAQIYASHGVTTANDGASSAGGIQAMEAAAQGGRLPLRVVAWPTALQGMEAAKKVELKSGMVKIGGIKDFYDGSIQGYTGYLSEPYHTPHDGDAHYRGYPRTSKANLIANVEAAHKAGYQLFIHTNGDQAISDVLEAYAKAQQASPRADARHTLIHAQMAREDQLDEMKKLGVIPSFFELHTYYWGDRHRDIFLGPDRGARISPAQSARQRGLPFTLHADTPVVPMDPLLMVWAAVNRVTTGGSVLGADQRISPTDALRALTINAAHQNFEEKERGSIEVGKHADLVVLSDNPTKVDPMKIRNIEVLQTIVGGKQVYAKPGQ</sequence>
<dbReference type="PANTHER" id="PTHR22642">
    <property type="entry name" value="IMIDAZOLONEPROPIONASE"/>
    <property type="match status" value="1"/>
</dbReference>
<dbReference type="PANTHER" id="PTHR22642:SF2">
    <property type="entry name" value="PROTEIN LONG AFTER FAR-RED 3"/>
    <property type="match status" value="1"/>
</dbReference>
<reference evidence="2 3" key="1">
    <citation type="submission" date="2020-08" db="EMBL/GenBank/DDBJ databases">
        <title>Genome sequence of Diaphorobacter ruginosibacter DSM 27467T.</title>
        <authorList>
            <person name="Hyun D.-W."/>
            <person name="Bae J.-W."/>
        </authorList>
    </citation>
    <scope>NUCLEOTIDE SEQUENCE [LARGE SCALE GENOMIC DNA]</scope>
    <source>
        <strain evidence="2 3">DSM 27467</strain>
    </source>
</reference>
<dbReference type="SUPFAM" id="SSF51338">
    <property type="entry name" value="Composite domain of metallo-dependent hydrolases"/>
    <property type="match status" value="1"/>
</dbReference>
<dbReference type="KEGG" id="drg:H9K76_12835"/>
<dbReference type="InterPro" id="IPR033932">
    <property type="entry name" value="YtcJ-like"/>
</dbReference>
<dbReference type="Pfam" id="PF07969">
    <property type="entry name" value="Amidohydro_3"/>
    <property type="match status" value="1"/>
</dbReference>
<protein>
    <submittedName>
        <fullName evidence="2">Amidohydrolase</fullName>
    </submittedName>
</protein>
<evidence type="ECO:0000259" key="1">
    <source>
        <dbReference type="Pfam" id="PF07969"/>
    </source>
</evidence>
<dbReference type="AlphaFoldDB" id="A0A7G9RIW9"/>
<dbReference type="InterPro" id="IPR032466">
    <property type="entry name" value="Metal_Hydrolase"/>
</dbReference>
<name>A0A7G9RIW9_9BURK</name>
<dbReference type="SUPFAM" id="SSF51556">
    <property type="entry name" value="Metallo-dependent hydrolases"/>
    <property type="match status" value="1"/>
</dbReference>
<organism evidence="2 3">
    <name type="scientific">Diaphorobacter ruginosibacter</name>
    <dbReference type="NCBI Taxonomy" id="1715720"/>
    <lineage>
        <taxon>Bacteria</taxon>
        <taxon>Pseudomonadati</taxon>
        <taxon>Pseudomonadota</taxon>
        <taxon>Betaproteobacteria</taxon>
        <taxon>Burkholderiales</taxon>
        <taxon>Comamonadaceae</taxon>
        <taxon>Diaphorobacter</taxon>
    </lineage>
</organism>
<dbReference type="CDD" id="cd01300">
    <property type="entry name" value="YtcJ_like"/>
    <property type="match status" value="1"/>
</dbReference>
<gene>
    <name evidence="2" type="ORF">H9K76_12835</name>
</gene>
<dbReference type="GO" id="GO:0016810">
    <property type="term" value="F:hydrolase activity, acting on carbon-nitrogen (but not peptide) bonds"/>
    <property type="evidence" value="ECO:0007669"/>
    <property type="project" value="InterPro"/>
</dbReference>
<proteinExistence type="predicted"/>
<keyword evidence="2" id="KW-0378">Hydrolase</keyword>
<evidence type="ECO:0000313" key="2">
    <source>
        <dbReference type="EMBL" id="QNN55544.1"/>
    </source>
</evidence>
<dbReference type="Proteomes" id="UP000515811">
    <property type="component" value="Chromosome"/>
</dbReference>
<dbReference type="InterPro" id="IPR011059">
    <property type="entry name" value="Metal-dep_hydrolase_composite"/>
</dbReference>
<dbReference type="RefSeq" id="WP_187595817.1">
    <property type="nucleotide sequence ID" value="NZ_CP060714.1"/>
</dbReference>
<dbReference type="Gene3D" id="3.20.20.140">
    <property type="entry name" value="Metal-dependent hydrolases"/>
    <property type="match status" value="1"/>
</dbReference>
<accession>A0A7G9RIW9</accession>
<evidence type="ECO:0000313" key="3">
    <source>
        <dbReference type="Proteomes" id="UP000515811"/>
    </source>
</evidence>